<dbReference type="InterPro" id="IPR050109">
    <property type="entry name" value="HTH-type_TetR-like_transc_reg"/>
</dbReference>
<evidence type="ECO:0000256" key="4">
    <source>
        <dbReference type="PROSITE-ProRule" id="PRU00335"/>
    </source>
</evidence>
<organism evidence="7 8">
    <name type="scientific">Neoaquamicrobium microcysteis</name>
    <dbReference type="NCBI Taxonomy" id="2682781"/>
    <lineage>
        <taxon>Bacteria</taxon>
        <taxon>Pseudomonadati</taxon>
        <taxon>Pseudomonadota</taxon>
        <taxon>Alphaproteobacteria</taxon>
        <taxon>Hyphomicrobiales</taxon>
        <taxon>Phyllobacteriaceae</taxon>
        <taxon>Neoaquamicrobium</taxon>
    </lineage>
</organism>
<keyword evidence="2 4" id="KW-0238">DNA-binding</keyword>
<proteinExistence type="predicted"/>
<comment type="caution">
    <text evidence="7">The sequence shown here is derived from an EMBL/GenBank/DDBJ whole genome shotgun (WGS) entry which is preliminary data.</text>
</comment>
<keyword evidence="3" id="KW-0804">Transcription</keyword>
<protein>
    <submittedName>
        <fullName evidence="7">TetR/AcrR family transcriptional regulator</fullName>
    </submittedName>
</protein>
<reference evidence="7 8" key="2">
    <citation type="submission" date="2019-09" db="EMBL/GenBank/DDBJ databases">
        <title>Mesorhizobium sp. MaA-C15 isolated from Microcystis aeruginosa.</title>
        <authorList>
            <person name="Jeong S.E."/>
            <person name="Jin H.M."/>
            <person name="Jeon C.O."/>
        </authorList>
    </citation>
    <scope>NUCLEOTIDE SEQUENCE [LARGE SCALE GENOMIC DNA]</scope>
    <source>
        <strain evidence="7 8">MaA-C15</strain>
    </source>
</reference>
<reference evidence="7 8" key="1">
    <citation type="submission" date="2019-08" db="EMBL/GenBank/DDBJ databases">
        <authorList>
            <person name="Seo Y.L."/>
        </authorList>
    </citation>
    <scope>NUCLEOTIDE SEQUENCE [LARGE SCALE GENOMIC DNA]</scope>
    <source>
        <strain evidence="7 8">MaA-C15</strain>
    </source>
</reference>
<dbReference type="EMBL" id="VSZS01000055">
    <property type="protein sequence ID" value="TYR34647.1"/>
    <property type="molecule type" value="Genomic_DNA"/>
</dbReference>
<accession>A0A5D4H251</accession>
<feature type="domain" description="HTH tetR-type" evidence="6">
    <location>
        <begin position="69"/>
        <end position="129"/>
    </location>
</feature>
<evidence type="ECO:0000313" key="8">
    <source>
        <dbReference type="Proteomes" id="UP000323258"/>
    </source>
</evidence>
<dbReference type="GO" id="GO:0000976">
    <property type="term" value="F:transcription cis-regulatory region binding"/>
    <property type="evidence" value="ECO:0007669"/>
    <property type="project" value="TreeGrafter"/>
</dbReference>
<name>A0A5D4H251_9HYPH</name>
<dbReference type="PANTHER" id="PTHR30055">
    <property type="entry name" value="HTH-TYPE TRANSCRIPTIONAL REGULATOR RUTR"/>
    <property type="match status" value="1"/>
</dbReference>
<dbReference type="Pfam" id="PF00440">
    <property type="entry name" value="TetR_N"/>
    <property type="match status" value="1"/>
</dbReference>
<dbReference type="AlphaFoldDB" id="A0A5D4H251"/>
<gene>
    <name evidence="7" type="ORF">FY036_04650</name>
</gene>
<evidence type="ECO:0000256" key="3">
    <source>
        <dbReference type="ARBA" id="ARBA00023163"/>
    </source>
</evidence>
<dbReference type="PANTHER" id="PTHR30055:SF234">
    <property type="entry name" value="HTH-TYPE TRANSCRIPTIONAL REGULATOR BETI"/>
    <property type="match status" value="1"/>
</dbReference>
<evidence type="ECO:0000256" key="5">
    <source>
        <dbReference type="SAM" id="MobiDB-lite"/>
    </source>
</evidence>
<sequence>MVGGKRRYRRPEQRNGRDKTSFDTLHGKSSRLPATMRPPPTGVNKDESISDMKANAAVNTVEPQQRRAIATRAALLAAVEKIVAEEGIAAVTTTRVASETDVAVGTIYRYFADREAMLLAAYDETVGRVIGICHDALEELPEDAAVEKAARHLLAIYLTAAEAIPAHAGLLAAMRSLRPIAVDQPANQDRIIIELIAPFFQHLMPATAVDPLRLRLMSNVLGTLVDLYLVMPMGGDRDALREEIEAHLVFMLGRAA</sequence>
<dbReference type="InterPro" id="IPR001647">
    <property type="entry name" value="HTH_TetR"/>
</dbReference>
<evidence type="ECO:0000313" key="7">
    <source>
        <dbReference type="EMBL" id="TYR34647.1"/>
    </source>
</evidence>
<evidence type="ECO:0000259" key="6">
    <source>
        <dbReference type="PROSITE" id="PS50977"/>
    </source>
</evidence>
<dbReference type="PRINTS" id="PR00455">
    <property type="entry name" value="HTHTETR"/>
</dbReference>
<evidence type="ECO:0000256" key="1">
    <source>
        <dbReference type="ARBA" id="ARBA00023015"/>
    </source>
</evidence>
<keyword evidence="8" id="KW-1185">Reference proteome</keyword>
<keyword evidence="1" id="KW-0805">Transcription regulation</keyword>
<feature type="region of interest" description="Disordered" evidence="5">
    <location>
        <begin position="1"/>
        <end position="47"/>
    </location>
</feature>
<dbReference type="PROSITE" id="PS50977">
    <property type="entry name" value="HTH_TETR_2"/>
    <property type="match status" value="1"/>
</dbReference>
<dbReference type="SUPFAM" id="SSF46689">
    <property type="entry name" value="Homeodomain-like"/>
    <property type="match status" value="1"/>
</dbReference>
<dbReference type="InterPro" id="IPR009057">
    <property type="entry name" value="Homeodomain-like_sf"/>
</dbReference>
<dbReference type="GO" id="GO:0003700">
    <property type="term" value="F:DNA-binding transcription factor activity"/>
    <property type="evidence" value="ECO:0007669"/>
    <property type="project" value="TreeGrafter"/>
</dbReference>
<evidence type="ECO:0000256" key="2">
    <source>
        <dbReference type="ARBA" id="ARBA00023125"/>
    </source>
</evidence>
<feature type="DNA-binding region" description="H-T-H motif" evidence="4">
    <location>
        <begin position="92"/>
        <end position="111"/>
    </location>
</feature>
<feature type="compositionally biased region" description="Basic and acidic residues" evidence="5">
    <location>
        <begin position="10"/>
        <end position="21"/>
    </location>
</feature>
<dbReference type="Gene3D" id="1.10.357.10">
    <property type="entry name" value="Tetracycline Repressor, domain 2"/>
    <property type="match status" value="1"/>
</dbReference>
<dbReference type="Proteomes" id="UP000323258">
    <property type="component" value="Unassembled WGS sequence"/>
</dbReference>